<sequence>SYVRELLVRDLGFDESRLIPLNSAEEYHEALSNGIGNGGVAAIYDETPYIKLFLGKYCNKYMMAFPRGSPLVAYFSRAILNVTQDKTKMNEIERKYQLSQSSLCQDEESNQGGATISSHTLSLGMGSFSGLFIITGIVAVLAVLAELAFLISCGRSLNCKKSAERIF</sequence>
<keyword evidence="1" id="KW-0812">Transmembrane</keyword>
<feature type="transmembrane region" description="Helical" evidence="1">
    <location>
        <begin position="128"/>
        <end position="151"/>
    </location>
</feature>
<name>A0A2I0HIJ5_PUNGR</name>
<reference evidence="2 3" key="1">
    <citation type="submission" date="2017-11" db="EMBL/GenBank/DDBJ databases">
        <title>De-novo sequencing of pomegranate (Punica granatum L.) genome.</title>
        <authorList>
            <person name="Akparov Z."/>
            <person name="Amiraslanov A."/>
            <person name="Hajiyeva S."/>
            <person name="Abbasov M."/>
            <person name="Kaur K."/>
            <person name="Hamwieh A."/>
            <person name="Solovyev V."/>
            <person name="Salamov A."/>
            <person name="Braich B."/>
            <person name="Kosarev P."/>
            <person name="Mahmoud A."/>
            <person name="Hajiyev E."/>
            <person name="Babayeva S."/>
            <person name="Izzatullayeva V."/>
            <person name="Mammadov A."/>
            <person name="Mammadov A."/>
            <person name="Sharifova S."/>
            <person name="Ojaghi J."/>
            <person name="Eynullazada K."/>
            <person name="Bayramov B."/>
            <person name="Abdulazimova A."/>
            <person name="Shahmuradov I."/>
        </authorList>
    </citation>
    <scope>NUCLEOTIDE SEQUENCE [LARGE SCALE GENOMIC DNA]</scope>
    <source>
        <strain evidence="3">cv. AG2017</strain>
        <tissue evidence="2">Leaf</tissue>
    </source>
</reference>
<dbReference type="PANTHER" id="PTHR18966">
    <property type="entry name" value="IONOTROPIC GLUTAMATE RECEPTOR"/>
    <property type="match status" value="1"/>
</dbReference>
<dbReference type="AlphaFoldDB" id="A0A2I0HIJ5"/>
<organism evidence="2 3">
    <name type="scientific">Punica granatum</name>
    <name type="common">Pomegranate</name>
    <dbReference type="NCBI Taxonomy" id="22663"/>
    <lineage>
        <taxon>Eukaryota</taxon>
        <taxon>Viridiplantae</taxon>
        <taxon>Streptophyta</taxon>
        <taxon>Embryophyta</taxon>
        <taxon>Tracheophyta</taxon>
        <taxon>Spermatophyta</taxon>
        <taxon>Magnoliopsida</taxon>
        <taxon>eudicotyledons</taxon>
        <taxon>Gunneridae</taxon>
        <taxon>Pentapetalae</taxon>
        <taxon>rosids</taxon>
        <taxon>malvids</taxon>
        <taxon>Myrtales</taxon>
        <taxon>Lythraceae</taxon>
        <taxon>Punica</taxon>
    </lineage>
</organism>
<dbReference type="InterPro" id="IPR015683">
    <property type="entry name" value="Ionotropic_Glu_rcpt"/>
</dbReference>
<dbReference type="EMBL" id="PGOL01008811">
    <property type="protein sequence ID" value="PKI31433.1"/>
    <property type="molecule type" value="Genomic_DNA"/>
</dbReference>
<keyword evidence="3" id="KW-1185">Reference proteome</keyword>
<evidence type="ECO:0008006" key="4">
    <source>
        <dbReference type="Google" id="ProtNLM"/>
    </source>
</evidence>
<protein>
    <recommendedName>
        <fullName evidence="4">Ionotropic glutamate receptor C-terminal domain-containing protein</fullName>
    </recommendedName>
</protein>
<evidence type="ECO:0000313" key="2">
    <source>
        <dbReference type="EMBL" id="PKI31433.1"/>
    </source>
</evidence>
<proteinExistence type="predicted"/>
<gene>
    <name evidence="2" type="ORF">CRG98_048175</name>
</gene>
<accession>A0A2I0HIJ5</accession>
<dbReference type="Proteomes" id="UP000233551">
    <property type="component" value="Unassembled WGS sequence"/>
</dbReference>
<evidence type="ECO:0000256" key="1">
    <source>
        <dbReference type="SAM" id="Phobius"/>
    </source>
</evidence>
<dbReference type="STRING" id="22663.A0A2I0HIJ5"/>
<comment type="caution">
    <text evidence="2">The sequence shown here is derived from an EMBL/GenBank/DDBJ whole genome shotgun (WGS) entry which is preliminary data.</text>
</comment>
<feature type="non-terminal residue" evidence="2">
    <location>
        <position position="1"/>
    </location>
</feature>
<keyword evidence="1" id="KW-1133">Transmembrane helix</keyword>
<keyword evidence="1" id="KW-0472">Membrane</keyword>
<evidence type="ECO:0000313" key="3">
    <source>
        <dbReference type="Proteomes" id="UP000233551"/>
    </source>
</evidence>
<dbReference type="SUPFAM" id="SSF53850">
    <property type="entry name" value="Periplasmic binding protein-like II"/>
    <property type="match status" value="1"/>
</dbReference>